<accession>A0A2N7VL19</accession>
<dbReference type="Proteomes" id="UP000235616">
    <property type="component" value="Unassembled WGS sequence"/>
</dbReference>
<keyword evidence="4" id="KW-0233">DNA recombination</keyword>
<proteinExistence type="inferred from homology"/>
<evidence type="ECO:0000313" key="7">
    <source>
        <dbReference type="Proteomes" id="UP000235616"/>
    </source>
</evidence>
<dbReference type="InterPro" id="IPR002104">
    <property type="entry name" value="Integrase_catalytic"/>
</dbReference>
<keyword evidence="3" id="KW-0238">DNA-binding</keyword>
<dbReference type="RefSeq" id="WP_102646889.1">
    <property type="nucleotide sequence ID" value="NZ_PNYA01000017.1"/>
</dbReference>
<dbReference type="InterPro" id="IPR010998">
    <property type="entry name" value="Integrase_recombinase_N"/>
</dbReference>
<comment type="caution">
    <text evidence="6">The sequence shown here is derived from an EMBL/GenBank/DDBJ whole genome shotgun (WGS) entry which is preliminary data.</text>
</comment>
<dbReference type="OrthoDB" id="9775880at2"/>
<dbReference type="Gene3D" id="3.30.160.390">
    <property type="entry name" value="Integrase, DNA-binding domain"/>
    <property type="match status" value="1"/>
</dbReference>
<dbReference type="InterPro" id="IPR011010">
    <property type="entry name" value="DNA_brk_join_enz"/>
</dbReference>
<dbReference type="GO" id="GO:0003677">
    <property type="term" value="F:DNA binding"/>
    <property type="evidence" value="ECO:0007669"/>
    <property type="project" value="UniProtKB-KW"/>
</dbReference>
<feature type="domain" description="Tyr recombinase" evidence="5">
    <location>
        <begin position="209"/>
        <end position="387"/>
    </location>
</feature>
<reference evidence="6 7" key="1">
    <citation type="submission" date="2018-01" db="EMBL/GenBank/DDBJ databases">
        <title>Whole genome analyses suggest that Burkholderia sensu lato contains two further novel genera in the rhizoxinica-symbiotica group Mycetohabitans gen. nov., and Trinickia gen. nov.: implications for the evolution of diazotrophy and nodulation in the Burkholderiaceae.</title>
        <authorList>
            <person name="Estrada-de los Santos P."/>
            <person name="Palmer M."/>
            <person name="Chavez-Ramirez B."/>
            <person name="Beukes C."/>
            <person name="Steenkamp E.T."/>
            <person name="Hirsch A.M."/>
            <person name="Manyaka P."/>
            <person name="Maluk M."/>
            <person name="Lafos M."/>
            <person name="Crook M."/>
            <person name="Gross E."/>
            <person name="Simon M.F."/>
            <person name="Bueno dos Reis Junior F."/>
            <person name="Poole P.S."/>
            <person name="Venter S.N."/>
            <person name="James E.K."/>
        </authorList>
    </citation>
    <scope>NUCLEOTIDE SEQUENCE [LARGE SCALE GENOMIC DNA]</scope>
    <source>
        <strain evidence="6 7">GIMN1.004</strain>
    </source>
</reference>
<dbReference type="InterPro" id="IPR050808">
    <property type="entry name" value="Phage_Integrase"/>
</dbReference>
<name>A0A2N7VL19_9BURK</name>
<gene>
    <name evidence="6" type="ORF">C0Z18_18555</name>
</gene>
<sequence>MPKLATRKSDVVFRRAKPREKPYQIADGGGLSLLVQPNGSKLWLFRYRRPATGRDNLISLGPYADLTPNEARERAAMARTKVRDGIDPVAQRRADKAATRRAAKGAFHIVARAWLGFKQKEWASETHRKAEHVIDNYLIPELKDRPIATLATAEVKPVLESIAHNTPTLAIKARQYINGIVTFAIQSGLREDGKLLALRGVVPKYDKGHIPAITRPSDIGPLVRAIDAYNSPITRAALELTMLTGLRPGVVAGAPWAEIDLDAAEWHVPAARMKMKHDHIVPLPMQAVAILANLRPLTGSSDYVFPSPARQKTPHLHRDALSKALREMGFQGKHAAHGFRGMLRTVGRERLGMDLDVLEAQLAHAKRGDVQKAYDRTTFDDDRRRVMQAWADYIDRMRAGTKNVIELHPPAA</sequence>
<evidence type="ECO:0000256" key="4">
    <source>
        <dbReference type="ARBA" id="ARBA00023172"/>
    </source>
</evidence>
<dbReference type="Gene3D" id="1.10.443.10">
    <property type="entry name" value="Intergrase catalytic core"/>
    <property type="match status" value="1"/>
</dbReference>
<dbReference type="PROSITE" id="PS51898">
    <property type="entry name" value="TYR_RECOMBINASE"/>
    <property type="match status" value="1"/>
</dbReference>
<dbReference type="CDD" id="cd00801">
    <property type="entry name" value="INT_P4_C"/>
    <property type="match status" value="1"/>
</dbReference>
<organism evidence="6 7">
    <name type="scientific">Trinickia dabaoshanensis</name>
    <dbReference type="NCBI Taxonomy" id="564714"/>
    <lineage>
        <taxon>Bacteria</taxon>
        <taxon>Pseudomonadati</taxon>
        <taxon>Pseudomonadota</taxon>
        <taxon>Betaproteobacteria</taxon>
        <taxon>Burkholderiales</taxon>
        <taxon>Burkholderiaceae</taxon>
        <taxon>Trinickia</taxon>
    </lineage>
</organism>
<dbReference type="GO" id="GO:0006310">
    <property type="term" value="P:DNA recombination"/>
    <property type="evidence" value="ECO:0007669"/>
    <property type="project" value="UniProtKB-KW"/>
</dbReference>
<evidence type="ECO:0000256" key="3">
    <source>
        <dbReference type="ARBA" id="ARBA00023125"/>
    </source>
</evidence>
<dbReference type="PANTHER" id="PTHR30629">
    <property type="entry name" value="PROPHAGE INTEGRASE"/>
    <property type="match status" value="1"/>
</dbReference>
<dbReference type="Gene3D" id="1.10.150.130">
    <property type="match status" value="1"/>
</dbReference>
<dbReference type="Pfam" id="PF13356">
    <property type="entry name" value="Arm-DNA-bind_3"/>
    <property type="match status" value="1"/>
</dbReference>
<evidence type="ECO:0000313" key="6">
    <source>
        <dbReference type="EMBL" id="PMS17848.1"/>
    </source>
</evidence>
<keyword evidence="7" id="KW-1185">Reference proteome</keyword>
<dbReference type="Pfam" id="PF00589">
    <property type="entry name" value="Phage_integrase"/>
    <property type="match status" value="1"/>
</dbReference>
<evidence type="ECO:0000256" key="2">
    <source>
        <dbReference type="ARBA" id="ARBA00022908"/>
    </source>
</evidence>
<dbReference type="InterPro" id="IPR053876">
    <property type="entry name" value="Phage_int_M"/>
</dbReference>
<protein>
    <submittedName>
        <fullName evidence="6">Integrase</fullName>
    </submittedName>
</protein>
<evidence type="ECO:0000256" key="1">
    <source>
        <dbReference type="ARBA" id="ARBA00008857"/>
    </source>
</evidence>
<dbReference type="InterPro" id="IPR038488">
    <property type="entry name" value="Integrase_DNA-bd_sf"/>
</dbReference>
<dbReference type="GO" id="GO:0015074">
    <property type="term" value="P:DNA integration"/>
    <property type="evidence" value="ECO:0007669"/>
    <property type="project" value="UniProtKB-KW"/>
</dbReference>
<comment type="similarity">
    <text evidence="1">Belongs to the 'phage' integrase family.</text>
</comment>
<keyword evidence="2" id="KW-0229">DNA integration</keyword>
<dbReference type="EMBL" id="PNYA01000017">
    <property type="protein sequence ID" value="PMS17848.1"/>
    <property type="molecule type" value="Genomic_DNA"/>
</dbReference>
<dbReference type="SUPFAM" id="SSF56349">
    <property type="entry name" value="DNA breaking-rejoining enzymes"/>
    <property type="match status" value="1"/>
</dbReference>
<dbReference type="InterPro" id="IPR025166">
    <property type="entry name" value="Integrase_DNA_bind_dom"/>
</dbReference>
<dbReference type="Pfam" id="PF22022">
    <property type="entry name" value="Phage_int_M"/>
    <property type="match status" value="1"/>
</dbReference>
<evidence type="ECO:0000259" key="5">
    <source>
        <dbReference type="PROSITE" id="PS51898"/>
    </source>
</evidence>
<dbReference type="AlphaFoldDB" id="A0A2N7VL19"/>
<dbReference type="InterPro" id="IPR013762">
    <property type="entry name" value="Integrase-like_cat_sf"/>
</dbReference>
<dbReference type="PANTHER" id="PTHR30629:SF2">
    <property type="entry name" value="PROPHAGE INTEGRASE INTS-RELATED"/>
    <property type="match status" value="1"/>
</dbReference>